<reference evidence="1 2" key="1">
    <citation type="submission" date="2016-09" db="EMBL/GenBank/DDBJ databases">
        <title>Streptomyces fradiae DSM40063, a candidate organism with high potential of specific P450 cytochromes.</title>
        <authorList>
            <person name="Grumaz C."/>
            <person name="Vainshtein Y."/>
            <person name="Kirstahler P."/>
            <person name="Sohn K."/>
        </authorList>
    </citation>
    <scope>NUCLEOTIDE SEQUENCE [LARGE SCALE GENOMIC DNA]</scope>
    <source>
        <strain evidence="1 2">DSM 40063</strain>
    </source>
</reference>
<protein>
    <submittedName>
        <fullName evidence="1">Uncharacterized protein</fullName>
    </submittedName>
</protein>
<accession>A0A1Y2NWV2</accession>
<organism evidence="1 2">
    <name type="scientific">Streptomyces fradiae ATCC 10745 = DSM 40063</name>
    <dbReference type="NCBI Taxonomy" id="1319510"/>
    <lineage>
        <taxon>Bacteria</taxon>
        <taxon>Bacillati</taxon>
        <taxon>Actinomycetota</taxon>
        <taxon>Actinomycetes</taxon>
        <taxon>Kitasatosporales</taxon>
        <taxon>Streptomycetaceae</taxon>
        <taxon>Streptomyces</taxon>
    </lineage>
</organism>
<dbReference type="EMBL" id="MIFZ01000206">
    <property type="protein sequence ID" value="OSY51996.1"/>
    <property type="molecule type" value="Genomic_DNA"/>
</dbReference>
<dbReference type="Proteomes" id="UP000194318">
    <property type="component" value="Unassembled WGS sequence"/>
</dbReference>
<evidence type="ECO:0000313" key="1">
    <source>
        <dbReference type="EMBL" id="OSY51996.1"/>
    </source>
</evidence>
<comment type="caution">
    <text evidence="1">The sequence shown here is derived from an EMBL/GenBank/DDBJ whole genome shotgun (WGS) entry which is preliminary data.</text>
</comment>
<name>A0A1Y2NWV2_STRFR</name>
<evidence type="ECO:0000313" key="2">
    <source>
        <dbReference type="Proteomes" id="UP000194318"/>
    </source>
</evidence>
<sequence>MTGGHHFLAPAMEMHRLATTYEPTGMLQVGADFATLPEALQLHADAMKVTLEKADAYWPVDPAIVDLLGQIHALQLRAAEMARELTPAFEQLHDVDLTRLHNPRKSAQAEAMWDVSRNL</sequence>
<proteinExistence type="predicted"/>
<dbReference type="AlphaFoldDB" id="A0A1Y2NWV2"/>
<gene>
    <name evidence="1" type="ORF">BG846_02352</name>
</gene>